<dbReference type="AlphaFoldDB" id="A0A0L0SZ32"/>
<evidence type="ECO:0000313" key="10">
    <source>
        <dbReference type="Proteomes" id="UP000054350"/>
    </source>
</evidence>
<evidence type="ECO:0000256" key="7">
    <source>
        <dbReference type="SAM" id="Phobius"/>
    </source>
</evidence>
<evidence type="ECO:0000256" key="2">
    <source>
        <dbReference type="ARBA" id="ARBA00008066"/>
    </source>
</evidence>
<dbReference type="OrthoDB" id="1684102at2759"/>
<keyword evidence="10" id="KW-1185">Reference proteome</keyword>
<keyword evidence="5 7" id="KW-0472">Membrane</keyword>
<evidence type="ECO:0000256" key="1">
    <source>
        <dbReference type="ARBA" id="ARBA00004141"/>
    </source>
</evidence>
<gene>
    <name evidence="9" type="ORF">AMAG_12490</name>
</gene>
<evidence type="ECO:0000256" key="3">
    <source>
        <dbReference type="ARBA" id="ARBA00022692"/>
    </source>
</evidence>
<feature type="transmembrane region" description="Helical" evidence="7">
    <location>
        <begin position="492"/>
        <end position="516"/>
    </location>
</feature>
<sequence>MSRPRVFFDVSDEDDEEDDENEVDENAPNPARPLDVIHARDLLVPGGFRRFFVLHHDVPTAVEALPSTPPPPPRRNLRVGFAPASIRISPPRYAHYRSISDDNAADGDEEQALLAESGAGPRPARTIPTRTFFDFLGMYGNFAGASLWDEEELQEWGIEPTADVPEFVDEEVSLWSEDLAIDETTALLAGAGPTSLSLPGSRPTTPMLGATPLTPRSLAGSAGPAAMQTGTASARKVFLLLIKAFIGTGVLFLPSAFRDGGLTFSFLFLIFISYLSTLGMLLLVKVNTRIPGSFGDIASVLYGSTMRYLVLTSIGLAQAGFCAAYIIFIAQNAQSLIAQVSGGVYQVSMTTLIAVQTVLYIPLALVRRIKNFAILSLAGDVCIVFGLGAVCYVAIRKMIADGHVATDIVQFNPDSFALYIGTACYTFEGVGLILPVAQSMKRPEKFPMVLSLTMVITTCCYLFVATTCYLAWGGQVQTIVLLNMPANDFSSVVFALYIFAIFATWPLVLFPVARILEQGLLPHADGKRSAVHKWQKNVLRTALVLAVAFGAMVGADALNRLVALIGSFACIPLSFIYPGLFSLRVFPHAPWYTKARDAFMVAFGCVAMVYVTYQTFAI</sequence>
<comment type="subcellular location">
    <subcellularLocation>
        <location evidence="1">Membrane</location>
        <topology evidence="1">Multi-pass membrane protein</topology>
    </subcellularLocation>
</comment>
<dbReference type="Gene3D" id="1.20.1740.10">
    <property type="entry name" value="Amino acid/polyamine transporter I"/>
    <property type="match status" value="1"/>
</dbReference>
<dbReference type="VEuPathDB" id="FungiDB:AMAG_12490"/>
<feature type="transmembrane region" description="Helical" evidence="7">
    <location>
        <begin position="237"/>
        <end position="257"/>
    </location>
</feature>
<keyword evidence="3 7" id="KW-0812">Transmembrane</keyword>
<dbReference type="GO" id="GO:0015179">
    <property type="term" value="F:L-amino acid transmembrane transporter activity"/>
    <property type="evidence" value="ECO:0007669"/>
    <property type="project" value="TreeGrafter"/>
</dbReference>
<feature type="compositionally biased region" description="Acidic residues" evidence="6">
    <location>
        <begin position="10"/>
        <end position="25"/>
    </location>
</feature>
<evidence type="ECO:0000313" key="9">
    <source>
        <dbReference type="EMBL" id="KNE67766.1"/>
    </source>
</evidence>
<feature type="transmembrane region" description="Helical" evidence="7">
    <location>
        <begin position="343"/>
        <end position="365"/>
    </location>
</feature>
<reference evidence="10" key="2">
    <citation type="submission" date="2009-11" db="EMBL/GenBank/DDBJ databases">
        <title>The Genome Sequence of Allomyces macrogynus strain ATCC 38327.</title>
        <authorList>
            <consortium name="The Broad Institute Genome Sequencing Platform"/>
            <person name="Russ C."/>
            <person name="Cuomo C."/>
            <person name="Shea T."/>
            <person name="Young S.K."/>
            <person name="Zeng Q."/>
            <person name="Koehrsen M."/>
            <person name="Haas B."/>
            <person name="Borodovsky M."/>
            <person name="Guigo R."/>
            <person name="Alvarado L."/>
            <person name="Berlin A."/>
            <person name="Borenstein D."/>
            <person name="Chen Z."/>
            <person name="Engels R."/>
            <person name="Freedman E."/>
            <person name="Gellesch M."/>
            <person name="Goldberg J."/>
            <person name="Griggs A."/>
            <person name="Gujja S."/>
            <person name="Heiman D."/>
            <person name="Hepburn T."/>
            <person name="Howarth C."/>
            <person name="Jen D."/>
            <person name="Larson L."/>
            <person name="Lewis B."/>
            <person name="Mehta T."/>
            <person name="Park D."/>
            <person name="Pearson M."/>
            <person name="Roberts A."/>
            <person name="Saif S."/>
            <person name="Shenoy N."/>
            <person name="Sisk P."/>
            <person name="Stolte C."/>
            <person name="Sykes S."/>
            <person name="Walk T."/>
            <person name="White J."/>
            <person name="Yandava C."/>
            <person name="Burger G."/>
            <person name="Gray M.W."/>
            <person name="Holland P.W.H."/>
            <person name="King N."/>
            <person name="Lang F.B.F."/>
            <person name="Roger A.J."/>
            <person name="Ruiz-Trillo I."/>
            <person name="Lander E."/>
            <person name="Nusbaum C."/>
        </authorList>
    </citation>
    <scope>NUCLEOTIDE SEQUENCE [LARGE SCALE GENOMIC DNA]</scope>
    <source>
        <strain evidence="10">ATCC 38327</strain>
    </source>
</reference>
<dbReference type="Proteomes" id="UP000054350">
    <property type="component" value="Unassembled WGS sequence"/>
</dbReference>
<dbReference type="eggNOG" id="KOG1304">
    <property type="taxonomic scope" value="Eukaryota"/>
</dbReference>
<feature type="transmembrane region" description="Helical" evidence="7">
    <location>
        <begin position="263"/>
        <end position="284"/>
    </location>
</feature>
<feature type="transmembrane region" description="Helical" evidence="7">
    <location>
        <begin position="598"/>
        <end position="616"/>
    </location>
</feature>
<feature type="domain" description="Amino acid transporter transmembrane" evidence="8">
    <location>
        <begin position="231"/>
        <end position="616"/>
    </location>
</feature>
<feature type="transmembrane region" description="Helical" evidence="7">
    <location>
        <begin position="308"/>
        <end position="331"/>
    </location>
</feature>
<reference evidence="9 10" key="1">
    <citation type="submission" date="2009-11" db="EMBL/GenBank/DDBJ databases">
        <title>Annotation of Allomyces macrogynus ATCC 38327.</title>
        <authorList>
            <consortium name="The Broad Institute Genome Sequencing Platform"/>
            <person name="Russ C."/>
            <person name="Cuomo C."/>
            <person name="Burger G."/>
            <person name="Gray M.W."/>
            <person name="Holland P.W.H."/>
            <person name="King N."/>
            <person name="Lang F.B.F."/>
            <person name="Roger A.J."/>
            <person name="Ruiz-Trillo I."/>
            <person name="Young S.K."/>
            <person name="Zeng Q."/>
            <person name="Gargeya S."/>
            <person name="Fitzgerald M."/>
            <person name="Haas B."/>
            <person name="Abouelleil A."/>
            <person name="Alvarado L."/>
            <person name="Arachchi H.M."/>
            <person name="Berlin A."/>
            <person name="Chapman S.B."/>
            <person name="Gearin G."/>
            <person name="Goldberg J."/>
            <person name="Griggs A."/>
            <person name="Gujja S."/>
            <person name="Hansen M."/>
            <person name="Heiman D."/>
            <person name="Howarth C."/>
            <person name="Larimer J."/>
            <person name="Lui A."/>
            <person name="MacDonald P.J.P."/>
            <person name="McCowen C."/>
            <person name="Montmayeur A."/>
            <person name="Murphy C."/>
            <person name="Neiman D."/>
            <person name="Pearson M."/>
            <person name="Priest M."/>
            <person name="Roberts A."/>
            <person name="Saif S."/>
            <person name="Shea T."/>
            <person name="Sisk P."/>
            <person name="Stolte C."/>
            <person name="Sykes S."/>
            <person name="Wortman J."/>
            <person name="Nusbaum C."/>
            <person name="Birren B."/>
        </authorList>
    </citation>
    <scope>NUCLEOTIDE SEQUENCE [LARGE SCALE GENOMIC DNA]</scope>
    <source>
        <strain evidence="9 10">ATCC 38327</strain>
    </source>
</reference>
<dbReference type="OMA" id="NQMKNPQ"/>
<dbReference type="GO" id="GO:0005774">
    <property type="term" value="C:vacuolar membrane"/>
    <property type="evidence" value="ECO:0007669"/>
    <property type="project" value="TreeGrafter"/>
</dbReference>
<dbReference type="PANTHER" id="PTHR22950">
    <property type="entry name" value="AMINO ACID TRANSPORTER"/>
    <property type="match status" value="1"/>
</dbReference>
<feature type="transmembrane region" description="Helical" evidence="7">
    <location>
        <begin position="372"/>
        <end position="395"/>
    </location>
</feature>
<protein>
    <recommendedName>
        <fullName evidence="8">Amino acid transporter transmembrane domain-containing protein</fullName>
    </recommendedName>
</protein>
<dbReference type="Pfam" id="PF01490">
    <property type="entry name" value="Aa_trans"/>
    <property type="match status" value="1"/>
</dbReference>
<feature type="transmembrane region" description="Helical" evidence="7">
    <location>
        <begin position="449"/>
        <end position="472"/>
    </location>
</feature>
<name>A0A0L0SZ32_ALLM3</name>
<evidence type="ECO:0000256" key="4">
    <source>
        <dbReference type="ARBA" id="ARBA00022989"/>
    </source>
</evidence>
<evidence type="ECO:0000256" key="6">
    <source>
        <dbReference type="SAM" id="MobiDB-lite"/>
    </source>
</evidence>
<accession>A0A0L0SZ32</accession>
<dbReference type="PANTHER" id="PTHR22950:SF666">
    <property type="entry name" value="VACUOLAR AMINO ACID TRANSPORTER 4"/>
    <property type="match status" value="1"/>
</dbReference>
<feature type="transmembrane region" description="Helical" evidence="7">
    <location>
        <begin position="561"/>
        <end position="586"/>
    </location>
</feature>
<evidence type="ECO:0000259" key="8">
    <source>
        <dbReference type="Pfam" id="PF01490"/>
    </source>
</evidence>
<dbReference type="STRING" id="578462.A0A0L0SZ32"/>
<dbReference type="InterPro" id="IPR013057">
    <property type="entry name" value="AA_transpt_TM"/>
</dbReference>
<keyword evidence="4 7" id="KW-1133">Transmembrane helix</keyword>
<feature type="region of interest" description="Disordered" evidence="6">
    <location>
        <begin position="1"/>
        <end position="32"/>
    </location>
</feature>
<organism evidence="9 10">
    <name type="scientific">Allomyces macrogynus (strain ATCC 38327)</name>
    <name type="common">Allomyces javanicus var. macrogynus</name>
    <dbReference type="NCBI Taxonomy" id="578462"/>
    <lineage>
        <taxon>Eukaryota</taxon>
        <taxon>Fungi</taxon>
        <taxon>Fungi incertae sedis</taxon>
        <taxon>Blastocladiomycota</taxon>
        <taxon>Blastocladiomycetes</taxon>
        <taxon>Blastocladiales</taxon>
        <taxon>Blastocladiaceae</taxon>
        <taxon>Allomyces</taxon>
    </lineage>
</organism>
<proteinExistence type="inferred from homology"/>
<feature type="transmembrane region" description="Helical" evidence="7">
    <location>
        <begin position="537"/>
        <end position="555"/>
    </location>
</feature>
<feature type="transmembrane region" description="Helical" evidence="7">
    <location>
        <begin position="415"/>
        <end position="437"/>
    </location>
</feature>
<comment type="similarity">
    <text evidence="2">Belongs to the amino acid/polyamine transporter 2 family.</text>
</comment>
<dbReference type="EMBL" id="GG745354">
    <property type="protein sequence ID" value="KNE67766.1"/>
    <property type="molecule type" value="Genomic_DNA"/>
</dbReference>
<evidence type="ECO:0000256" key="5">
    <source>
        <dbReference type="ARBA" id="ARBA00023136"/>
    </source>
</evidence>